<dbReference type="RefSeq" id="XP_066666417.1">
    <property type="nucleotide sequence ID" value="XM_066814455.1"/>
</dbReference>
<evidence type="ECO:0000256" key="1">
    <source>
        <dbReference type="SAM" id="MobiDB-lite"/>
    </source>
</evidence>
<sequence length="386" mass="40537">MLAHLSLLATGGLFVLLGQGNPINSRSNAGCSFHLTINAGGSPPATYSVGQIGDGLCRARGDLEASTFTWFGDAFVDQQGRGCWWTPPTSVLQCDPSQQLSHGFEIGCDGNVTFSGQSTFFACKTDDSANIYLEPNGAQCQPVTLASDGCQSTCYVSSSPPLSDGSSREHVAGPEQASPVRNSSTADDQPSPLSPPAKDCPANIIWSPFEKPQMMIPVDRSNPSKAYGPSLLGQITQNFSTVFNVDIPASYAGKSCKVFFSLPTMEQLSSSNGTETYYLSGSGGVAFSRMANPATMGTTWEDIFGGDENTGLFSSSNSSSGGSLGGATALGQTTLTPGYTYVVDRFACPAGQTLTYLITEPDEEDTYLVYIQGDVPVALGLFMSTC</sequence>
<feature type="domain" description="Cell wall mannoprotein PIR1-like C-terminal" evidence="4">
    <location>
        <begin position="76"/>
        <end position="143"/>
    </location>
</feature>
<dbReference type="GeneID" id="92047515"/>
<evidence type="ECO:0000313" key="6">
    <source>
        <dbReference type="Proteomes" id="UP001433268"/>
    </source>
</evidence>
<dbReference type="Pfam" id="PF09792">
    <property type="entry name" value="But2"/>
    <property type="match status" value="1"/>
</dbReference>
<feature type="compositionally biased region" description="Polar residues" evidence="1">
    <location>
        <begin position="179"/>
        <end position="188"/>
    </location>
</feature>
<proteinExistence type="predicted"/>
<feature type="chain" id="PRO_5045908912" description="Ubiquitin 3 binding protein But2 C-terminal domain-containing protein" evidence="2">
    <location>
        <begin position="21"/>
        <end position="386"/>
    </location>
</feature>
<dbReference type="EMBL" id="JAQQWN010000007">
    <property type="protein sequence ID" value="KAK8075477.1"/>
    <property type="molecule type" value="Genomic_DNA"/>
</dbReference>
<feature type="domain" description="Ubiquitin 3 binding protein But2 C-terminal" evidence="3">
    <location>
        <begin position="211"/>
        <end position="373"/>
    </location>
</feature>
<dbReference type="Pfam" id="PF22799">
    <property type="entry name" value="PIR1-like_C"/>
    <property type="match status" value="1"/>
</dbReference>
<dbReference type="PANTHER" id="PTHR39613">
    <property type="entry name" value="ANCHORED CELL WALL PROTEIN, PUTATIVE (AFU_ORTHOLOGUE AFUA_4G08960)-RELATED"/>
    <property type="match status" value="1"/>
</dbReference>
<evidence type="ECO:0000256" key="2">
    <source>
        <dbReference type="SAM" id="SignalP"/>
    </source>
</evidence>
<reference evidence="5 6" key="1">
    <citation type="submission" date="2023-01" db="EMBL/GenBank/DDBJ databases">
        <title>Analysis of 21 Apiospora genomes using comparative genomics revels a genus with tremendous synthesis potential of carbohydrate active enzymes and secondary metabolites.</title>
        <authorList>
            <person name="Sorensen T."/>
        </authorList>
    </citation>
    <scope>NUCLEOTIDE SEQUENCE [LARGE SCALE GENOMIC DNA]</scope>
    <source>
        <strain evidence="5 6">CBS 114990</strain>
    </source>
</reference>
<accession>A0ABR1VWA0</accession>
<evidence type="ECO:0000259" key="4">
    <source>
        <dbReference type="Pfam" id="PF22799"/>
    </source>
</evidence>
<dbReference type="InterPro" id="IPR054508">
    <property type="entry name" value="PIR1-like_C"/>
</dbReference>
<gene>
    <name evidence="5" type="ORF">PG997_010140</name>
</gene>
<comment type="caution">
    <text evidence="5">The sequence shown here is derived from an EMBL/GenBank/DDBJ whole genome shotgun (WGS) entry which is preliminary data.</text>
</comment>
<dbReference type="InterPro" id="IPR018620">
    <property type="entry name" value="Ubiquitin3-bd_protein_But2_C"/>
</dbReference>
<evidence type="ECO:0008006" key="7">
    <source>
        <dbReference type="Google" id="ProtNLM"/>
    </source>
</evidence>
<feature type="signal peptide" evidence="2">
    <location>
        <begin position="1"/>
        <end position="20"/>
    </location>
</feature>
<dbReference type="Proteomes" id="UP001433268">
    <property type="component" value="Unassembled WGS sequence"/>
</dbReference>
<feature type="region of interest" description="Disordered" evidence="1">
    <location>
        <begin position="160"/>
        <end position="201"/>
    </location>
</feature>
<keyword evidence="6" id="KW-1185">Reference proteome</keyword>
<organism evidence="5 6">
    <name type="scientific">Apiospora hydei</name>
    <dbReference type="NCBI Taxonomy" id="1337664"/>
    <lineage>
        <taxon>Eukaryota</taxon>
        <taxon>Fungi</taxon>
        <taxon>Dikarya</taxon>
        <taxon>Ascomycota</taxon>
        <taxon>Pezizomycotina</taxon>
        <taxon>Sordariomycetes</taxon>
        <taxon>Xylariomycetidae</taxon>
        <taxon>Amphisphaeriales</taxon>
        <taxon>Apiosporaceae</taxon>
        <taxon>Apiospora</taxon>
    </lineage>
</organism>
<name>A0ABR1VWA0_9PEZI</name>
<protein>
    <recommendedName>
        <fullName evidence="7">Ubiquitin 3 binding protein But2 C-terminal domain-containing protein</fullName>
    </recommendedName>
</protein>
<dbReference type="PANTHER" id="PTHR39613:SF1">
    <property type="entry name" value="ANCHORED CELL WALL PROTEIN, PUTATIVE (AFU_ORTHOLOGUE AFUA_4G08960)-RELATED"/>
    <property type="match status" value="1"/>
</dbReference>
<keyword evidence="2" id="KW-0732">Signal</keyword>
<evidence type="ECO:0000313" key="5">
    <source>
        <dbReference type="EMBL" id="KAK8075477.1"/>
    </source>
</evidence>
<evidence type="ECO:0000259" key="3">
    <source>
        <dbReference type="Pfam" id="PF09792"/>
    </source>
</evidence>